<dbReference type="AlphaFoldDB" id="A0A1I3UXQ6"/>
<organism evidence="8 9">
    <name type="scientific">Thermoflavimicrobium dichotomicum</name>
    <dbReference type="NCBI Taxonomy" id="46223"/>
    <lineage>
        <taxon>Bacteria</taxon>
        <taxon>Bacillati</taxon>
        <taxon>Bacillota</taxon>
        <taxon>Bacilli</taxon>
        <taxon>Bacillales</taxon>
        <taxon>Thermoactinomycetaceae</taxon>
        <taxon>Thermoflavimicrobium</taxon>
    </lineage>
</organism>
<dbReference type="Pfam" id="PF00082">
    <property type="entry name" value="Peptidase_S8"/>
    <property type="match status" value="1"/>
</dbReference>
<keyword evidence="2 5" id="KW-0645">Protease</keyword>
<evidence type="ECO:0000259" key="7">
    <source>
        <dbReference type="Pfam" id="PF00082"/>
    </source>
</evidence>
<evidence type="ECO:0000256" key="2">
    <source>
        <dbReference type="ARBA" id="ARBA00022670"/>
    </source>
</evidence>
<dbReference type="InterPro" id="IPR036852">
    <property type="entry name" value="Peptidase_S8/S53_dom_sf"/>
</dbReference>
<name>A0A1I3UXQ6_9BACL</name>
<feature type="domain" description="Peptidase S8/S53" evidence="7">
    <location>
        <begin position="40"/>
        <end position="289"/>
    </location>
</feature>
<dbReference type="PROSITE" id="PS00136">
    <property type="entry name" value="SUBTILASE_ASP"/>
    <property type="match status" value="1"/>
</dbReference>
<dbReference type="GO" id="GO:0004252">
    <property type="term" value="F:serine-type endopeptidase activity"/>
    <property type="evidence" value="ECO:0007669"/>
    <property type="project" value="UniProtKB-UniRule"/>
</dbReference>
<feature type="active site" description="Charge relay system" evidence="5">
    <location>
        <position position="49"/>
    </location>
</feature>
<dbReference type="InterPro" id="IPR022398">
    <property type="entry name" value="Peptidase_S8_His-AS"/>
</dbReference>
<dbReference type="Proteomes" id="UP000199545">
    <property type="component" value="Unassembled WGS sequence"/>
</dbReference>
<dbReference type="OrthoDB" id="9798386at2"/>
<dbReference type="PANTHER" id="PTHR43399">
    <property type="entry name" value="SUBTILISIN-RELATED"/>
    <property type="match status" value="1"/>
</dbReference>
<protein>
    <submittedName>
        <fullName evidence="8">Major intracellular serine protease</fullName>
    </submittedName>
</protein>
<dbReference type="PROSITE" id="PS51892">
    <property type="entry name" value="SUBTILASE"/>
    <property type="match status" value="1"/>
</dbReference>
<gene>
    <name evidence="8" type="ORF">SAMN05421852_1308</name>
</gene>
<sequence>MTQVKLIPYKVEEVMKERSEIPKGVKMIKAPEFWQASNKGEDVVVAVLDTGCQIDHPDLKDRIIDKRNFSTDYNGDPDQVDDGAGHGTHVAGTIAAIENDLGVVGVAPQVKLLIVKVLSNDGSGTYESVINGIDYATNWKGSNGQRVRVINMSLGGPNDDPELHAAIKRAVEQGIVVVCAAGNEGDGKAETEEKSYPGAYPEVVQVGAVDFQGKFTEFTNTNSQVDLVAPGHQIVSTYPKSQYATLSGTSMATPHVSGAIALIINQAEKAFRRSLTEAEVYAQLCKHTVSLGHDKWAEGNGLVDLSMGLKPQIRNLEEEDL</sequence>
<accession>A0A1I3UXQ6</accession>
<reference evidence="8 9" key="1">
    <citation type="submission" date="2016-10" db="EMBL/GenBank/DDBJ databases">
        <authorList>
            <person name="de Groot N.N."/>
        </authorList>
    </citation>
    <scope>NUCLEOTIDE SEQUENCE [LARGE SCALE GENOMIC DNA]</scope>
    <source>
        <strain evidence="8 9">DSM 44778</strain>
    </source>
</reference>
<evidence type="ECO:0000313" key="8">
    <source>
        <dbReference type="EMBL" id="SFJ88164.1"/>
    </source>
</evidence>
<dbReference type="GO" id="GO:0006508">
    <property type="term" value="P:proteolysis"/>
    <property type="evidence" value="ECO:0007669"/>
    <property type="project" value="UniProtKB-KW"/>
</dbReference>
<evidence type="ECO:0000256" key="3">
    <source>
        <dbReference type="ARBA" id="ARBA00022801"/>
    </source>
</evidence>
<dbReference type="InterPro" id="IPR023828">
    <property type="entry name" value="Peptidase_S8_Ser-AS"/>
</dbReference>
<dbReference type="SUPFAM" id="SSF52743">
    <property type="entry name" value="Subtilisin-like"/>
    <property type="match status" value="1"/>
</dbReference>
<dbReference type="InterPro" id="IPR034202">
    <property type="entry name" value="Subtilisin_Carlsberg-like"/>
</dbReference>
<dbReference type="InterPro" id="IPR023827">
    <property type="entry name" value="Peptidase_S8_Asp-AS"/>
</dbReference>
<comment type="similarity">
    <text evidence="1 5 6">Belongs to the peptidase S8 family.</text>
</comment>
<proteinExistence type="inferred from homology"/>
<dbReference type="PRINTS" id="PR00723">
    <property type="entry name" value="SUBTILISIN"/>
</dbReference>
<dbReference type="RefSeq" id="WP_093231666.1">
    <property type="nucleotide sequence ID" value="NZ_FORR01000030.1"/>
</dbReference>
<dbReference type="Gene3D" id="3.40.50.200">
    <property type="entry name" value="Peptidase S8/S53 domain"/>
    <property type="match status" value="1"/>
</dbReference>
<feature type="active site" description="Charge relay system" evidence="5">
    <location>
        <position position="250"/>
    </location>
</feature>
<evidence type="ECO:0000313" key="9">
    <source>
        <dbReference type="Proteomes" id="UP000199545"/>
    </source>
</evidence>
<dbReference type="PANTHER" id="PTHR43399:SF4">
    <property type="entry name" value="CELL WALL-ASSOCIATED PROTEASE"/>
    <property type="match status" value="1"/>
</dbReference>
<evidence type="ECO:0000256" key="6">
    <source>
        <dbReference type="RuleBase" id="RU003355"/>
    </source>
</evidence>
<dbReference type="STRING" id="46223.SAMN05421852_1308"/>
<dbReference type="InterPro" id="IPR051048">
    <property type="entry name" value="Peptidase_S8/S53_subtilisin"/>
</dbReference>
<keyword evidence="3 5" id="KW-0378">Hydrolase</keyword>
<dbReference type="PROSITE" id="PS00138">
    <property type="entry name" value="SUBTILASE_SER"/>
    <property type="match status" value="1"/>
</dbReference>
<evidence type="ECO:0000256" key="5">
    <source>
        <dbReference type="PROSITE-ProRule" id="PRU01240"/>
    </source>
</evidence>
<evidence type="ECO:0000256" key="1">
    <source>
        <dbReference type="ARBA" id="ARBA00011073"/>
    </source>
</evidence>
<feature type="active site" description="Charge relay system" evidence="5">
    <location>
        <position position="86"/>
    </location>
</feature>
<dbReference type="CDD" id="cd07477">
    <property type="entry name" value="Peptidases_S8_Subtilisin_subset"/>
    <property type="match status" value="1"/>
</dbReference>
<keyword evidence="9" id="KW-1185">Reference proteome</keyword>
<dbReference type="PROSITE" id="PS00137">
    <property type="entry name" value="SUBTILASE_HIS"/>
    <property type="match status" value="1"/>
</dbReference>
<evidence type="ECO:0000256" key="4">
    <source>
        <dbReference type="ARBA" id="ARBA00022825"/>
    </source>
</evidence>
<dbReference type="EMBL" id="FORR01000030">
    <property type="protein sequence ID" value="SFJ88164.1"/>
    <property type="molecule type" value="Genomic_DNA"/>
</dbReference>
<dbReference type="InterPro" id="IPR000209">
    <property type="entry name" value="Peptidase_S8/S53_dom"/>
</dbReference>
<dbReference type="InterPro" id="IPR015500">
    <property type="entry name" value="Peptidase_S8_subtilisin-rel"/>
</dbReference>
<keyword evidence="4 5" id="KW-0720">Serine protease</keyword>